<dbReference type="Pfam" id="PF06999">
    <property type="entry name" value="Suc_Fer-like"/>
    <property type="match status" value="1"/>
</dbReference>
<dbReference type="EMBL" id="JAFIQS010000007">
    <property type="protein sequence ID" value="KAG5167337.1"/>
    <property type="molecule type" value="Genomic_DNA"/>
</dbReference>
<protein>
    <recommendedName>
        <fullName evidence="2">Altered inheritance of mitochondria protein 32</fullName>
    </recommendedName>
</protein>
<dbReference type="PANTHER" id="PTHR31902">
    <property type="entry name" value="ACTIN PATCHES DISTAL PROTEIN 1"/>
    <property type="match status" value="1"/>
</dbReference>
<dbReference type="InterPro" id="IPR009737">
    <property type="entry name" value="Aim32/Apd1-like"/>
</dbReference>
<organism evidence="1">
    <name type="scientific">Psilocybe cubensis</name>
    <name type="common">Psychedelic mushroom</name>
    <name type="synonym">Stropharia cubensis</name>
    <dbReference type="NCBI Taxonomy" id="181762"/>
    <lineage>
        <taxon>Eukaryota</taxon>
        <taxon>Fungi</taxon>
        <taxon>Dikarya</taxon>
        <taxon>Basidiomycota</taxon>
        <taxon>Agaricomycotina</taxon>
        <taxon>Agaricomycetes</taxon>
        <taxon>Agaricomycetidae</taxon>
        <taxon>Agaricales</taxon>
        <taxon>Agaricineae</taxon>
        <taxon>Strophariaceae</taxon>
        <taxon>Psilocybe</taxon>
    </lineage>
</organism>
<dbReference type="CDD" id="cd03062">
    <property type="entry name" value="TRX_Fd_Sucrase"/>
    <property type="match status" value="1"/>
</dbReference>
<dbReference type="AlphaFoldDB" id="A0A8H7XUY8"/>
<accession>A0A8H7XUY8</accession>
<evidence type="ECO:0008006" key="2">
    <source>
        <dbReference type="Google" id="ProtNLM"/>
    </source>
</evidence>
<dbReference type="PANTHER" id="PTHR31902:SF14">
    <property type="entry name" value="ACTIN PATCHES DISTAL PROTEIN 1"/>
    <property type="match status" value="1"/>
</dbReference>
<evidence type="ECO:0000313" key="1">
    <source>
        <dbReference type="EMBL" id="KAG5167337.1"/>
    </source>
</evidence>
<sequence length="281" mass="31458">MRHCRTFLTRRTEISKPPEYYEGRLEGTAPEHQCYIFLHASQSPELFPKVQKTSVSLELQARATRWGGIVNFSWFNDGSAPQMIEKGLQPATVFSRLGGKLEIPDVSLENIDQVEDTIKTHLQGPSLLTEGEKGGSDIHIYVCTHGVRDCRCGERGKQVYNALVKAVNDARQREPIARNIRIGEVGHVGGHKYAANVLIYPQGEWLGIVKPDDAPSLINQALESLRKGVKPLDSTAPPTFLSHWRGRMGLSKEEQKNLWAKHAGIEDNHVAEKELRPIPRS</sequence>
<dbReference type="SUPFAM" id="SSF52833">
    <property type="entry name" value="Thioredoxin-like"/>
    <property type="match status" value="1"/>
</dbReference>
<reference evidence="1" key="1">
    <citation type="submission" date="2021-02" db="EMBL/GenBank/DDBJ databases">
        <title>Psilocybe cubensis genome.</title>
        <authorList>
            <person name="Mckernan K.J."/>
            <person name="Crawford S."/>
            <person name="Trippe A."/>
            <person name="Kane L.T."/>
            <person name="Mclaughlin S."/>
        </authorList>
    </citation>
    <scope>NUCLEOTIDE SEQUENCE [LARGE SCALE GENOMIC DNA]</scope>
    <source>
        <strain evidence="1">MGC-MH-2018</strain>
    </source>
</reference>
<dbReference type="OrthoDB" id="10253744at2759"/>
<dbReference type="Gene3D" id="3.40.30.10">
    <property type="entry name" value="Glutaredoxin"/>
    <property type="match status" value="1"/>
</dbReference>
<name>A0A8H7XUY8_PSICU</name>
<gene>
    <name evidence="1" type="ORF">JR316_007685</name>
</gene>
<comment type="caution">
    <text evidence="1">The sequence shown here is derived from an EMBL/GenBank/DDBJ whole genome shotgun (WGS) entry which is preliminary data.</text>
</comment>
<proteinExistence type="predicted"/>
<dbReference type="InterPro" id="IPR036249">
    <property type="entry name" value="Thioredoxin-like_sf"/>
</dbReference>